<reference evidence="1 2" key="1">
    <citation type="submission" date="2015-11" db="EMBL/GenBank/DDBJ databases">
        <title>Genomic analysis of 38 Legionella species identifies large and diverse effector repertoires.</title>
        <authorList>
            <person name="Burstein D."/>
            <person name="Amaro F."/>
            <person name="Zusman T."/>
            <person name="Lifshitz Z."/>
            <person name="Cohen O."/>
            <person name="Gilbert J.A."/>
            <person name="Pupko T."/>
            <person name="Shuman H.A."/>
            <person name="Segal G."/>
        </authorList>
    </citation>
    <scope>NUCLEOTIDE SEQUENCE [LARGE SCALE GENOMIC DNA]</scope>
    <source>
        <strain evidence="1 2">ATCC 49751</strain>
    </source>
</reference>
<name>A0A0W0VNV0_9GAMM</name>
<organism evidence="1 2">
    <name type="scientific">Legionella lansingensis</name>
    <dbReference type="NCBI Taxonomy" id="45067"/>
    <lineage>
        <taxon>Bacteria</taxon>
        <taxon>Pseudomonadati</taxon>
        <taxon>Pseudomonadota</taxon>
        <taxon>Gammaproteobacteria</taxon>
        <taxon>Legionellales</taxon>
        <taxon>Legionellaceae</taxon>
        <taxon>Legionella</taxon>
    </lineage>
</organism>
<dbReference type="Proteomes" id="UP000054869">
    <property type="component" value="Unassembled WGS sequence"/>
</dbReference>
<protein>
    <submittedName>
        <fullName evidence="1">Uncharacterized protein</fullName>
    </submittedName>
</protein>
<gene>
    <name evidence="1" type="ORF">Llan_1564</name>
</gene>
<dbReference type="AlphaFoldDB" id="A0A0W0VNV0"/>
<dbReference type="STRING" id="45067.Llan_1564"/>
<sequence>MSRIPTEGSHFTVNKQPDFIEDSFPLTLTEESKELFEKGADGQGYIGIVEVDTGRIHLVPSFNKGDGLLHLDKNGKQFSRWIATEQPLGGGAGDLHTRAASILKLGHKAGKEGLLMGFGLWKSGVSVKFLSEIPDSNLRLIPDEYLLVKDNNRWILHYVNKDRTSRPIAINAIPGLQEALDQLPPNKKPEELSFGERNVIENLLRHPGNPGIKFAKNRSSSQNMFSCQYTSDYGVFFDKKITGPHRDTQEKIAHQVALRRELPLPVFQKIMDATAQGLAIPLLRDLSSNPVVPTDKNDNYLRQHLAIEKEWINSLKILDTHALLIPKILHMLTEEASEEADSSIIAEMLASLSTKNCLTSETLQALSQFLKYIDQLRLEEHSFDLEKLTVEEKSLVFNKELAVENFVQALITLNREERSKENHFIFEHPLQARNIADGLVTLADAGILTEENGKLFVEQLLTENAKYSSQLLNALRRLASVGELNDGSFKVLSYSKNASYSEALSTALILLSRSRLATEANLQLLTHLFTRHGQLALRAMQKMADAYQLNDQTFGLLSQVELTTSNINNVVKIIETKQQQINGKINQLKEMIYQALGVNLGYHAGFYSRILKNEAIEVSLSHLTKAPPEISLAEMLDWKGEKGPSLREVLISTIPEKSLESLFAKLDSKQIPGAALSG</sequence>
<dbReference type="RefSeq" id="WP_028373825.1">
    <property type="nucleotide sequence ID" value="NZ_CAAAJD010000028.1"/>
</dbReference>
<keyword evidence="2" id="KW-1185">Reference proteome</keyword>
<accession>A0A0W0VNV0</accession>
<dbReference type="EMBL" id="LNYI01000032">
    <property type="protein sequence ID" value="KTD21401.1"/>
    <property type="molecule type" value="Genomic_DNA"/>
</dbReference>
<proteinExistence type="predicted"/>
<evidence type="ECO:0000313" key="2">
    <source>
        <dbReference type="Proteomes" id="UP000054869"/>
    </source>
</evidence>
<comment type="caution">
    <text evidence="1">The sequence shown here is derived from an EMBL/GenBank/DDBJ whole genome shotgun (WGS) entry which is preliminary data.</text>
</comment>
<evidence type="ECO:0000313" key="1">
    <source>
        <dbReference type="EMBL" id="KTD21401.1"/>
    </source>
</evidence>
<dbReference type="PATRIC" id="fig|45067.4.peg.1639"/>
<dbReference type="OrthoDB" id="9995660at2"/>